<evidence type="ECO:0000256" key="3">
    <source>
        <dbReference type="ARBA" id="ARBA00022989"/>
    </source>
</evidence>
<accession>A0A3G3IEX4</accession>
<feature type="transmembrane region" description="Helical" evidence="5">
    <location>
        <begin position="85"/>
        <end position="113"/>
    </location>
</feature>
<dbReference type="InterPro" id="IPR001516">
    <property type="entry name" value="Proton_antipo_N"/>
</dbReference>
<evidence type="ECO:0000256" key="1">
    <source>
        <dbReference type="ARBA" id="ARBA00004141"/>
    </source>
</evidence>
<keyword evidence="4 5" id="KW-0472">Membrane</keyword>
<feature type="transmembrane region" description="Helical" evidence="5">
    <location>
        <begin position="230"/>
        <end position="252"/>
    </location>
</feature>
<dbReference type="RefSeq" id="WP_015504109.1">
    <property type="nucleotide sequence ID" value="NZ_CP017686.1"/>
</dbReference>
<keyword evidence="3 5" id="KW-1133">Transmembrane helix</keyword>
<dbReference type="GO" id="GO:0015990">
    <property type="term" value="P:electron transport coupled proton transport"/>
    <property type="evidence" value="ECO:0007669"/>
    <property type="project" value="TreeGrafter"/>
</dbReference>
<dbReference type="Gene3D" id="1.20.5.2700">
    <property type="match status" value="1"/>
</dbReference>
<feature type="domain" description="NADH-Ubiquinone oxidoreductase (complex I) chain 5 N-terminal" evidence="7">
    <location>
        <begin position="75"/>
        <end position="126"/>
    </location>
</feature>
<comment type="subcellular location">
    <subcellularLocation>
        <location evidence="1">Membrane</location>
        <topology evidence="1">Multi-pass membrane protein</topology>
    </subcellularLocation>
</comment>
<proteinExistence type="predicted"/>
<evidence type="ECO:0000259" key="7">
    <source>
        <dbReference type="Pfam" id="PF00662"/>
    </source>
</evidence>
<reference evidence="8 9" key="1">
    <citation type="submission" date="2016-10" db="EMBL/GenBank/DDBJ databases">
        <title>Complete genome of the TMA-utilizing, human hosted archaeon Methanomethylophilus alvus Gen. nov, sp. nov., strain Mx-05, derived from a pure culture.</title>
        <authorList>
            <person name="Brugere J.-F."/>
            <person name="Ben Hania W."/>
            <person name="Chaudhary P.P."/>
            <person name="Gaci N."/>
            <person name="Borrel G."/>
            <person name="Cao Van Tuat L."/>
            <person name="Fardeau M.-L."/>
            <person name="Harris H.M.B."/>
            <person name="O'Toole P.W."/>
            <person name="Ollivier B."/>
        </authorList>
    </citation>
    <scope>NUCLEOTIDE SEQUENCE [LARGE SCALE GENOMIC DNA]</scope>
    <source>
        <strain evidence="8 9">Mx-05</strain>
    </source>
</reference>
<gene>
    <name evidence="8" type="ORF">BKD89_01000</name>
</gene>
<evidence type="ECO:0000313" key="8">
    <source>
        <dbReference type="EMBL" id="AYQ54400.1"/>
    </source>
</evidence>
<dbReference type="InterPro" id="IPR003945">
    <property type="entry name" value="NU5C-like"/>
</dbReference>
<dbReference type="EMBL" id="CP017686">
    <property type="protein sequence ID" value="AYQ54400.1"/>
    <property type="molecule type" value="Genomic_DNA"/>
</dbReference>
<feature type="domain" description="NADH:quinone oxidoreductase/Mrp antiporter transmembrane" evidence="6">
    <location>
        <begin position="356"/>
        <end position="449"/>
    </location>
</feature>
<dbReference type="GO" id="GO:0016020">
    <property type="term" value="C:membrane"/>
    <property type="evidence" value="ECO:0007669"/>
    <property type="project" value="UniProtKB-SubCell"/>
</dbReference>
<dbReference type="OMA" id="HEQDMRW"/>
<organism evidence="8 9">
    <name type="scientific">Methanomethylophilus alvi</name>
    <dbReference type="NCBI Taxonomy" id="1291540"/>
    <lineage>
        <taxon>Archaea</taxon>
        <taxon>Methanobacteriati</taxon>
        <taxon>Thermoplasmatota</taxon>
        <taxon>Thermoplasmata</taxon>
        <taxon>Methanomassiliicoccales</taxon>
        <taxon>Methanomethylophilaceae</taxon>
        <taxon>Methanomethylophilus</taxon>
    </lineage>
</organism>
<feature type="transmembrane region" description="Helical" evidence="5">
    <location>
        <begin position="37"/>
        <end position="58"/>
    </location>
</feature>
<feature type="transmembrane region" description="Helical" evidence="5">
    <location>
        <begin position="189"/>
        <end position="210"/>
    </location>
</feature>
<dbReference type="PANTHER" id="PTHR42829:SF2">
    <property type="entry name" value="NADH-UBIQUINONE OXIDOREDUCTASE CHAIN 5"/>
    <property type="match status" value="1"/>
</dbReference>
<dbReference type="Pfam" id="PF00662">
    <property type="entry name" value="Proton_antipo_N"/>
    <property type="match status" value="1"/>
</dbReference>
<feature type="transmembrane region" description="Helical" evidence="5">
    <location>
        <begin position="561"/>
        <end position="580"/>
    </location>
</feature>
<dbReference type="InterPro" id="IPR001750">
    <property type="entry name" value="ND/Mrp_TM"/>
</dbReference>
<dbReference type="GO" id="GO:0003954">
    <property type="term" value="F:NADH dehydrogenase activity"/>
    <property type="evidence" value="ECO:0007669"/>
    <property type="project" value="TreeGrafter"/>
</dbReference>
<dbReference type="AlphaFoldDB" id="A0A3G3IEX4"/>
<dbReference type="Pfam" id="PF00361">
    <property type="entry name" value="Proton_antipo_M"/>
    <property type="match status" value="2"/>
</dbReference>
<feature type="transmembrane region" description="Helical" evidence="5">
    <location>
        <begin position="149"/>
        <end position="168"/>
    </location>
</feature>
<feature type="transmembrane region" description="Helical" evidence="5">
    <location>
        <begin position="323"/>
        <end position="347"/>
    </location>
</feature>
<name>A0A3G3IEX4_9ARCH</name>
<feature type="transmembrane region" description="Helical" evidence="5">
    <location>
        <begin position="408"/>
        <end position="431"/>
    </location>
</feature>
<sequence>MSFIDYTWLVPLVPILCFLIVGFLGKKMGPKLKYGGYVTIFGAAFAFVMSMLVSYDFFTSSAYSDPGYVTSSIKWFSLGGFDINLGYYVDSLSCLMMLFASFISMLIFIYSLGYMGDQGERQRRYFAEVALFLTGMLGLAASSNLVEMFIFWEVMGLCSYLLIGFWGFNHPEGDDKADNAASAAKKAFLVTRLGDVCLMAGLFVLYEAMGSLDYVDVFNGANLAAADPDTLFLAAMLIFGGAIGKSAQFPLLDWLPDAMAGPTTVSALIHAATMVKAGVYLVARCFPLFAMNSEVMLFVAIIGGVTAFFTATMAMNNMNIKKVLAYSTLSQLGYMFLSIGAGGYLFAIGMNEGNTALMAAGALGYTAGCLHMANHAFFKALLFLCSGSVIHACGTEDMRLMGGLQKKMPITSITMLIGSLSIAGFPFFAGFWSKDLVLDVVFEAFTETGDLTSICFALLWFLGIVTAFMTAFYMFRLWFMTFKGEPRENAQHCHGESPRCMTLPLCVLSLFAFAFGFTLLFGWDGVFTISYDLATQVWQVAGGHAETGLHWVVELFTNWKTYLTIALVLIAIGLAYLMYVKKTVNPGCVSKNGTSWLYKTIQNRWYLPEIYNQLSWKLGYDVALGVDYFDRHVIDGSVNGLSNAVISGGDLLSKAQNGNVHTYAGVVVGGIVALFVVAIAFVYIFGGL</sequence>
<feature type="transmembrane region" description="Helical" evidence="5">
    <location>
        <begin position="663"/>
        <end position="685"/>
    </location>
</feature>
<evidence type="ECO:0000256" key="4">
    <source>
        <dbReference type="ARBA" id="ARBA00023136"/>
    </source>
</evidence>
<evidence type="ECO:0000259" key="6">
    <source>
        <dbReference type="Pfam" id="PF00361"/>
    </source>
</evidence>
<dbReference type="PRINTS" id="PR01434">
    <property type="entry name" value="NADHDHGNASE5"/>
</dbReference>
<dbReference type="GO" id="GO:0008137">
    <property type="term" value="F:NADH dehydrogenase (ubiquinone) activity"/>
    <property type="evidence" value="ECO:0007669"/>
    <property type="project" value="InterPro"/>
</dbReference>
<evidence type="ECO:0000256" key="5">
    <source>
        <dbReference type="SAM" id="Phobius"/>
    </source>
</evidence>
<evidence type="ECO:0000313" key="9">
    <source>
        <dbReference type="Proteomes" id="UP000273278"/>
    </source>
</evidence>
<dbReference type="PANTHER" id="PTHR42829">
    <property type="entry name" value="NADH-UBIQUINONE OXIDOREDUCTASE CHAIN 5"/>
    <property type="match status" value="1"/>
</dbReference>
<keyword evidence="2 5" id="KW-0812">Transmembrane</keyword>
<feature type="transmembrane region" description="Helical" evidence="5">
    <location>
        <begin position="264"/>
        <end position="283"/>
    </location>
</feature>
<dbReference type="Proteomes" id="UP000273278">
    <property type="component" value="Chromosome"/>
</dbReference>
<dbReference type="PRINTS" id="PR01435">
    <property type="entry name" value="NPOXDRDTASE5"/>
</dbReference>
<protein>
    <submittedName>
        <fullName evidence="8">Proton-translocating NADH-quinone oxidoreductase subunit L</fullName>
    </submittedName>
</protein>
<dbReference type="GO" id="GO:0042773">
    <property type="term" value="P:ATP synthesis coupled electron transport"/>
    <property type="evidence" value="ECO:0007669"/>
    <property type="project" value="InterPro"/>
</dbReference>
<feature type="domain" description="NADH:quinone oxidoreductase/Mrp antiporter transmembrane" evidence="6">
    <location>
        <begin position="142"/>
        <end position="343"/>
    </location>
</feature>
<feature type="transmembrane region" description="Helical" evidence="5">
    <location>
        <begin position="125"/>
        <end position="143"/>
    </location>
</feature>
<evidence type="ECO:0000256" key="2">
    <source>
        <dbReference type="ARBA" id="ARBA00022692"/>
    </source>
</evidence>
<feature type="transmembrane region" description="Helical" evidence="5">
    <location>
        <begin position="6"/>
        <end position="25"/>
    </location>
</feature>
<dbReference type="GeneID" id="41321003"/>
<feature type="transmembrane region" description="Helical" evidence="5">
    <location>
        <begin position="451"/>
        <end position="479"/>
    </location>
</feature>
<feature type="transmembrane region" description="Helical" evidence="5">
    <location>
        <begin position="500"/>
        <end position="523"/>
    </location>
</feature>
<feature type="transmembrane region" description="Helical" evidence="5">
    <location>
        <begin position="295"/>
        <end position="316"/>
    </location>
</feature>